<feature type="transmembrane region" description="Helical" evidence="1">
    <location>
        <begin position="42"/>
        <end position="58"/>
    </location>
</feature>
<accession>A0A0E9WNU5</accession>
<evidence type="ECO:0000256" key="1">
    <source>
        <dbReference type="SAM" id="Phobius"/>
    </source>
</evidence>
<reference evidence="2" key="2">
    <citation type="journal article" date="2015" name="Fish Shellfish Immunol.">
        <title>Early steps in the European eel (Anguilla anguilla)-Vibrio vulnificus interaction in the gills: Role of the RtxA13 toxin.</title>
        <authorList>
            <person name="Callol A."/>
            <person name="Pajuelo D."/>
            <person name="Ebbesson L."/>
            <person name="Teles M."/>
            <person name="MacKenzie S."/>
            <person name="Amaro C."/>
        </authorList>
    </citation>
    <scope>NUCLEOTIDE SEQUENCE</scope>
</reference>
<evidence type="ECO:0000313" key="2">
    <source>
        <dbReference type="EMBL" id="JAH91138.1"/>
    </source>
</evidence>
<keyword evidence="1" id="KW-1133">Transmembrane helix</keyword>
<dbReference type="AlphaFoldDB" id="A0A0E9WNU5"/>
<organism evidence="2">
    <name type="scientific">Anguilla anguilla</name>
    <name type="common">European freshwater eel</name>
    <name type="synonym">Muraena anguilla</name>
    <dbReference type="NCBI Taxonomy" id="7936"/>
    <lineage>
        <taxon>Eukaryota</taxon>
        <taxon>Metazoa</taxon>
        <taxon>Chordata</taxon>
        <taxon>Craniata</taxon>
        <taxon>Vertebrata</taxon>
        <taxon>Euteleostomi</taxon>
        <taxon>Actinopterygii</taxon>
        <taxon>Neopterygii</taxon>
        <taxon>Teleostei</taxon>
        <taxon>Anguilliformes</taxon>
        <taxon>Anguillidae</taxon>
        <taxon>Anguilla</taxon>
    </lineage>
</organism>
<proteinExistence type="predicted"/>
<keyword evidence="1" id="KW-0472">Membrane</keyword>
<dbReference type="EMBL" id="GBXM01017439">
    <property type="protein sequence ID" value="JAH91138.1"/>
    <property type="molecule type" value="Transcribed_RNA"/>
</dbReference>
<reference evidence="2" key="1">
    <citation type="submission" date="2014-11" db="EMBL/GenBank/DDBJ databases">
        <authorList>
            <person name="Amaro Gonzalez C."/>
        </authorList>
    </citation>
    <scope>NUCLEOTIDE SEQUENCE</scope>
</reference>
<name>A0A0E9WNU5_ANGAN</name>
<sequence>MINNCLIFRFQCTCTLNAFNTRCNPNEIFNSYTNTSTCSNRICVYITVAVINLIFIYSF</sequence>
<keyword evidence="1" id="KW-0812">Transmembrane</keyword>
<protein>
    <submittedName>
        <fullName evidence="2">Uncharacterized protein</fullName>
    </submittedName>
</protein>